<protein>
    <submittedName>
        <fullName evidence="2">Uncharacterized protein</fullName>
    </submittedName>
</protein>
<evidence type="ECO:0000313" key="3">
    <source>
        <dbReference type="Proteomes" id="UP000327044"/>
    </source>
</evidence>
<name>A0A5N4AR62_PHOPY</name>
<sequence length="81" mass="8873">MANVRHPVPVQSASAEIGLNVEGWTNFDAVSKKSIQGEPTLTKSWPSRTPNVLVNSTSLCQPMHESPNGNLASRSLRRKFN</sequence>
<keyword evidence="3" id="KW-1185">Reference proteome</keyword>
<evidence type="ECO:0000256" key="1">
    <source>
        <dbReference type="SAM" id="MobiDB-lite"/>
    </source>
</evidence>
<dbReference type="Proteomes" id="UP000327044">
    <property type="component" value="Unassembled WGS sequence"/>
</dbReference>
<reference evidence="2 3" key="1">
    <citation type="journal article" date="2018" name="Elife">
        <title>Firefly genomes illuminate parallel origins of bioluminescence in beetles.</title>
        <authorList>
            <person name="Fallon T.R."/>
            <person name="Lower S.E."/>
            <person name="Chang C.H."/>
            <person name="Bessho-Uehara M."/>
            <person name="Martin G.J."/>
            <person name="Bewick A.J."/>
            <person name="Behringer M."/>
            <person name="Debat H.J."/>
            <person name="Wong I."/>
            <person name="Day J.C."/>
            <person name="Suvorov A."/>
            <person name="Silva C.J."/>
            <person name="Stanger-Hall K.F."/>
            <person name="Hall D.W."/>
            <person name="Schmitz R.J."/>
            <person name="Nelson D.R."/>
            <person name="Lewis S.M."/>
            <person name="Shigenobu S."/>
            <person name="Bybee S.M."/>
            <person name="Larracuente A.M."/>
            <person name="Oba Y."/>
            <person name="Weng J.K."/>
        </authorList>
    </citation>
    <scope>NUCLEOTIDE SEQUENCE [LARGE SCALE GENOMIC DNA]</scope>
    <source>
        <strain evidence="2">1611_PpyrPB1</strain>
        <tissue evidence="2">Whole body</tissue>
    </source>
</reference>
<organism evidence="2 3">
    <name type="scientific">Photinus pyralis</name>
    <name type="common">Common eastern firefly</name>
    <name type="synonym">Lampyris pyralis</name>
    <dbReference type="NCBI Taxonomy" id="7054"/>
    <lineage>
        <taxon>Eukaryota</taxon>
        <taxon>Metazoa</taxon>
        <taxon>Ecdysozoa</taxon>
        <taxon>Arthropoda</taxon>
        <taxon>Hexapoda</taxon>
        <taxon>Insecta</taxon>
        <taxon>Pterygota</taxon>
        <taxon>Neoptera</taxon>
        <taxon>Endopterygota</taxon>
        <taxon>Coleoptera</taxon>
        <taxon>Polyphaga</taxon>
        <taxon>Elateriformia</taxon>
        <taxon>Elateroidea</taxon>
        <taxon>Lampyridae</taxon>
        <taxon>Lampyrinae</taxon>
        <taxon>Photinus</taxon>
    </lineage>
</organism>
<dbReference type="InParanoid" id="A0A5N4AR62"/>
<evidence type="ECO:0000313" key="2">
    <source>
        <dbReference type="EMBL" id="KAB0799817.1"/>
    </source>
</evidence>
<accession>A0A5N4AR62</accession>
<feature type="region of interest" description="Disordered" evidence="1">
    <location>
        <begin position="58"/>
        <end position="81"/>
    </location>
</feature>
<proteinExistence type="predicted"/>
<gene>
    <name evidence="2" type="ORF">PPYR_07697</name>
</gene>
<dbReference type="EMBL" id="VVIM01000005">
    <property type="protein sequence ID" value="KAB0799817.1"/>
    <property type="molecule type" value="Genomic_DNA"/>
</dbReference>
<dbReference type="AlphaFoldDB" id="A0A5N4AR62"/>
<comment type="caution">
    <text evidence="2">The sequence shown here is derived from an EMBL/GenBank/DDBJ whole genome shotgun (WGS) entry which is preliminary data.</text>
</comment>